<protein>
    <recommendedName>
        <fullName evidence="3">Alpha-amylase</fullName>
        <ecNumber evidence="3">3.2.1.1</ecNumber>
    </recommendedName>
</protein>
<proteinExistence type="inferred from homology"/>
<dbReference type="RefSeq" id="WP_112112239.1">
    <property type="nucleotide sequence ID" value="NZ_QLSZ01000002.1"/>
</dbReference>
<dbReference type="PANTHER" id="PTHR10357">
    <property type="entry name" value="ALPHA-AMYLASE FAMILY MEMBER"/>
    <property type="match status" value="1"/>
</dbReference>
<dbReference type="SUPFAM" id="SSF51445">
    <property type="entry name" value="(Trans)glycosidases"/>
    <property type="match status" value="1"/>
</dbReference>
<dbReference type="EC" id="3.2.1.1" evidence="3"/>
<keyword evidence="3" id="KW-0119">Carbohydrate metabolism</keyword>
<gene>
    <name evidence="5" type="ORF">CLV55_1029</name>
</gene>
<keyword evidence="3" id="KW-0326">Glycosidase</keyword>
<dbReference type="Proteomes" id="UP000248840">
    <property type="component" value="Unassembled WGS sequence"/>
</dbReference>
<dbReference type="Pfam" id="PF00128">
    <property type="entry name" value="Alpha-amylase"/>
    <property type="match status" value="1"/>
</dbReference>
<evidence type="ECO:0000256" key="1">
    <source>
        <dbReference type="ARBA" id="ARBA00008061"/>
    </source>
</evidence>
<name>A0A328YPJ1_9FLAO</name>
<keyword evidence="6" id="KW-1185">Reference proteome</keyword>
<evidence type="ECO:0000313" key="5">
    <source>
        <dbReference type="EMBL" id="RAR74082.1"/>
    </source>
</evidence>
<dbReference type="InterPro" id="IPR006047">
    <property type="entry name" value="GH13_cat_dom"/>
</dbReference>
<dbReference type="AlphaFoldDB" id="A0A328YPJ1"/>
<feature type="domain" description="Glycosyl hydrolase family 13 catalytic" evidence="4">
    <location>
        <begin position="42"/>
        <end position="462"/>
    </location>
</feature>
<dbReference type="InterPro" id="IPR006046">
    <property type="entry name" value="Alpha_amylase"/>
</dbReference>
<evidence type="ECO:0000256" key="2">
    <source>
        <dbReference type="RuleBase" id="RU003615"/>
    </source>
</evidence>
<accession>A0A328YPJ1</accession>
<organism evidence="5 6">
    <name type="scientific">Flavobacterium aciduliphilum</name>
    <dbReference type="NCBI Taxonomy" id="1101402"/>
    <lineage>
        <taxon>Bacteria</taxon>
        <taxon>Pseudomonadati</taxon>
        <taxon>Bacteroidota</taxon>
        <taxon>Flavobacteriia</taxon>
        <taxon>Flavobacteriales</taxon>
        <taxon>Flavobacteriaceae</taxon>
        <taxon>Flavobacterium</taxon>
    </lineage>
</organism>
<dbReference type="GO" id="GO:0005975">
    <property type="term" value="P:carbohydrate metabolic process"/>
    <property type="evidence" value="ECO:0007669"/>
    <property type="project" value="InterPro"/>
</dbReference>
<reference evidence="5 6" key="1">
    <citation type="submission" date="2018-06" db="EMBL/GenBank/DDBJ databases">
        <title>Genomic Encyclopedia of Archaeal and Bacterial Type Strains, Phase II (KMG-II): from individual species to whole genera.</title>
        <authorList>
            <person name="Goeker M."/>
        </authorList>
    </citation>
    <scope>NUCLEOTIDE SEQUENCE [LARGE SCALE GENOMIC DNA]</scope>
    <source>
        <strain evidence="5 6">DSM 25663</strain>
    </source>
</reference>
<evidence type="ECO:0000259" key="4">
    <source>
        <dbReference type="SMART" id="SM00642"/>
    </source>
</evidence>
<evidence type="ECO:0000313" key="6">
    <source>
        <dbReference type="Proteomes" id="UP000248840"/>
    </source>
</evidence>
<keyword evidence="3" id="KW-0378">Hydrolase</keyword>
<dbReference type="Gene3D" id="3.20.20.80">
    <property type="entry name" value="Glycosidases"/>
    <property type="match status" value="1"/>
</dbReference>
<dbReference type="GO" id="GO:0043169">
    <property type="term" value="F:cation binding"/>
    <property type="evidence" value="ECO:0007669"/>
    <property type="project" value="InterPro"/>
</dbReference>
<comment type="similarity">
    <text evidence="1 2">Belongs to the glycosyl hydrolase 13 family.</text>
</comment>
<dbReference type="SMART" id="SM00642">
    <property type="entry name" value="Aamy"/>
    <property type="match status" value="1"/>
</dbReference>
<dbReference type="GO" id="GO:0004556">
    <property type="term" value="F:alpha-amylase activity"/>
    <property type="evidence" value="ECO:0007669"/>
    <property type="project" value="UniProtKB-UniRule"/>
</dbReference>
<comment type="caution">
    <text evidence="5">The sequence shown here is derived from an EMBL/GenBank/DDBJ whole genome shotgun (WGS) entry which is preliminary data.</text>
</comment>
<dbReference type="PANTHER" id="PTHR10357:SF209">
    <property type="entry name" value="PERIPLASMIC ALPHA-AMYLASE"/>
    <property type="match status" value="1"/>
</dbReference>
<dbReference type="OrthoDB" id="9805159at2"/>
<sequence>MLKKLNLLVLVTLHIGINSLAQKKNIAPIKVPFVWENANVYFIVTDRFNNGDKTNDHTFNRTKETGKLRGFEGGDLRGIIQKMDEGYFDKLGTTVIWLTPIVEQIHDGVDEGTGFTYGFHGYWTRDWSAIDPSFGTKKDLAELVQKAHAKGIRIMLDAVINHTGPVTPEDSVYPSDWVRTSPKCTYNSYDNYISCTLVENLPDVKTESNENVDLPPFLIEKWKKEGRYEKEIASLNRFFQKTGYPRAPKYYIMKWLSDYITEYGIDGYRVDTAKHVTEDVWADFRKVCEAAFAEYKKNNPKKVLDNNPFFTVGEVYGYNISGKKFYDFGDKKVNYFENGFTGLINFGFPWDATMSYDDLFSKYSTILHKDISGNTVMNYISSHDDSNPFDKKREKTYESAIKLLLAPGISQTYYGDESGRSLVIEGTQGDATLRSNMNWDDLKNNTKTKELETHWQKLSTFRKNHPAIGAGEHKKTTNIPYVFSRTFTHDQFTDAVLVGLDLPKGKKEISVETIFKDGTKVRDAYSGKTSVVSKQKIQFDTPYTLLLIEKIQ</sequence>
<dbReference type="InterPro" id="IPR017853">
    <property type="entry name" value="GH"/>
</dbReference>
<dbReference type="EMBL" id="QLSZ01000002">
    <property type="protein sequence ID" value="RAR74082.1"/>
    <property type="molecule type" value="Genomic_DNA"/>
</dbReference>
<dbReference type="PRINTS" id="PR00110">
    <property type="entry name" value="ALPHAAMYLASE"/>
</dbReference>
<evidence type="ECO:0000256" key="3">
    <source>
        <dbReference type="RuleBase" id="RU361134"/>
    </source>
</evidence>
<comment type="catalytic activity">
    <reaction evidence="3">
        <text>Endohydrolysis of (1-&gt;4)-alpha-D-glucosidic linkages in polysaccharides containing three or more (1-&gt;4)-alpha-linked D-glucose units.</text>
        <dbReference type="EC" id="3.2.1.1"/>
    </reaction>
</comment>